<sequence>MEKRYWLHRISYKMEVSYPLLDMGYLSIGFSDFLHNADFLGKMIGQTENKWETFEQENKLLWGDKLYRTRYNLWRFLCDFSENDYVVVPSGGTFSVYKVDGKPQFVGSVVGEGIKDWNGKKVVAGGEGNRYILDEEGKVIDLGFVIPVKEVEKDIPRSDYAKNDLLSRMKIRQTNADITDLSELVDIAIDRFREKKPFNIYSETIKSLSEPLKEVIDNIVDHNQFEQLIKCYFEKVGADHVYIPSKMDGDGEADGDIVARFDALKLVVYVQAKHHKGKTGETAVVQISEYTDQKQQEVFDLDYNSVSWVISSADDFSEKAQSLAIERNIRLINGTEFRKMLIDAGMARIASEFSK</sequence>
<organism evidence="2 3">
    <name type="scientific">Eubacterium oxidoreducens</name>
    <dbReference type="NCBI Taxonomy" id="1732"/>
    <lineage>
        <taxon>Bacteria</taxon>
        <taxon>Bacillati</taxon>
        <taxon>Bacillota</taxon>
        <taxon>Clostridia</taxon>
        <taxon>Eubacteriales</taxon>
        <taxon>Eubacteriaceae</taxon>
        <taxon>Eubacterium</taxon>
    </lineage>
</organism>
<dbReference type="GO" id="GO:0003677">
    <property type="term" value="F:DNA binding"/>
    <property type="evidence" value="ECO:0007669"/>
    <property type="project" value="InterPro"/>
</dbReference>
<evidence type="ECO:0000259" key="1">
    <source>
        <dbReference type="Pfam" id="PF04471"/>
    </source>
</evidence>
<keyword evidence="3" id="KW-1185">Reference proteome</keyword>
<dbReference type="InterPro" id="IPR007560">
    <property type="entry name" value="Restrct_endonuc_IV_Mrr"/>
</dbReference>
<reference evidence="2 3" key="1">
    <citation type="submission" date="2016-10" db="EMBL/GenBank/DDBJ databases">
        <authorList>
            <person name="de Groot N.N."/>
        </authorList>
    </citation>
    <scope>NUCLEOTIDE SEQUENCE [LARGE SCALE GENOMIC DNA]</scope>
    <source>
        <strain evidence="2 3">DSM 3217</strain>
    </source>
</reference>
<keyword evidence="2" id="KW-0540">Nuclease</keyword>
<name>A0A1G6C542_EUBOX</name>
<evidence type="ECO:0000313" key="2">
    <source>
        <dbReference type="EMBL" id="SDB27971.1"/>
    </source>
</evidence>
<dbReference type="OrthoDB" id="891863at2"/>
<proteinExistence type="predicted"/>
<dbReference type="GO" id="GO:0004519">
    <property type="term" value="F:endonuclease activity"/>
    <property type="evidence" value="ECO:0007669"/>
    <property type="project" value="UniProtKB-KW"/>
</dbReference>
<gene>
    <name evidence="2" type="ORF">SAMN02910417_02104</name>
</gene>
<dbReference type="RefSeq" id="WP_090174318.1">
    <property type="nucleotide sequence ID" value="NZ_FMXR01000015.1"/>
</dbReference>
<dbReference type="AlphaFoldDB" id="A0A1G6C542"/>
<dbReference type="STRING" id="1732.SAMN02910417_02104"/>
<keyword evidence="2" id="KW-0378">Hydrolase</keyword>
<dbReference type="SUPFAM" id="SSF52980">
    <property type="entry name" value="Restriction endonuclease-like"/>
    <property type="match status" value="1"/>
</dbReference>
<dbReference type="Proteomes" id="UP000199228">
    <property type="component" value="Unassembled WGS sequence"/>
</dbReference>
<protein>
    <submittedName>
        <fullName evidence="2">Restriction endonuclease</fullName>
    </submittedName>
</protein>
<dbReference type="Gene3D" id="3.40.1350.10">
    <property type="match status" value="1"/>
</dbReference>
<keyword evidence="2" id="KW-0255">Endonuclease</keyword>
<evidence type="ECO:0000313" key="3">
    <source>
        <dbReference type="Proteomes" id="UP000199228"/>
    </source>
</evidence>
<dbReference type="InterPro" id="IPR011335">
    <property type="entry name" value="Restrct_endonuc-II-like"/>
</dbReference>
<dbReference type="Pfam" id="PF04471">
    <property type="entry name" value="Mrr_cat"/>
    <property type="match status" value="1"/>
</dbReference>
<feature type="domain" description="Restriction endonuclease type IV Mrr" evidence="1">
    <location>
        <begin position="220"/>
        <end position="341"/>
    </location>
</feature>
<accession>A0A1G6C542</accession>
<dbReference type="EMBL" id="FMXR01000015">
    <property type="protein sequence ID" value="SDB27971.1"/>
    <property type="molecule type" value="Genomic_DNA"/>
</dbReference>
<dbReference type="InterPro" id="IPR011856">
    <property type="entry name" value="tRNA_endonuc-like_dom_sf"/>
</dbReference>
<dbReference type="GO" id="GO:0009307">
    <property type="term" value="P:DNA restriction-modification system"/>
    <property type="evidence" value="ECO:0007669"/>
    <property type="project" value="InterPro"/>
</dbReference>